<evidence type="ECO:0000256" key="1">
    <source>
        <dbReference type="SAM" id="MobiDB-lite"/>
    </source>
</evidence>
<evidence type="ECO:0000313" key="4">
    <source>
        <dbReference type="Proteomes" id="UP000295258"/>
    </source>
</evidence>
<feature type="region of interest" description="Disordered" evidence="1">
    <location>
        <begin position="151"/>
        <end position="198"/>
    </location>
</feature>
<feature type="compositionally biased region" description="Low complexity" evidence="1">
    <location>
        <begin position="163"/>
        <end position="179"/>
    </location>
</feature>
<organism evidence="3 4">
    <name type="scientific">Nonomuraea deserti</name>
    <dbReference type="NCBI Taxonomy" id="1848322"/>
    <lineage>
        <taxon>Bacteria</taxon>
        <taxon>Bacillati</taxon>
        <taxon>Actinomycetota</taxon>
        <taxon>Actinomycetes</taxon>
        <taxon>Streptosporangiales</taxon>
        <taxon>Streptosporangiaceae</taxon>
        <taxon>Nonomuraea</taxon>
    </lineage>
</organism>
<dbReference type="SUPFAM" id="SSF54593">
    <property type="entry name" value="Glyoxalase/Bleomycin resistance protein/Dihydroxybiphenyl dioxygenase"/>
    <property type="match status" value="1"/>
</dbReference>
<reference evidence="3 4" key="1">
    <citation type="submission" date="2019-03" db="EMBL/GenBank/DDBJ databases">
        <title>Draft genome sequences of novel Actinobacteria.</title>
        <authorList>
            <person name="Sahin N."/>
            <person name="Ay H."/>
            <person name="Saygin H."/>
        </authorList>
    </citation>
    <scope>NUCLEOTIDE SEQUENCE [LARGE SCALE GENOMIC DNA]</scope>
    <source>
        <strain evidence="3 4">KC310</strain>
    </source>
</reference>
<dbReference type="Pfam" id="PF00903">
    <property type="entry name" value="Glyoxalase"/>
    <property type="match status" value="1"/>
</dbReference>
<dbReference type="InterPro" id="IPR029068">
    <property type="entry name" value="Glyas_Bleomycin-R_OHBP_Dase"/>
</dbReference>
<evidence type="ECO:0000313" key="3">
    <source>
        <dbReference type="EMBL" id="TDC95299.1"/>
    </source>
</evidence>
<name>A0A4R4V7D7_9ACTN</name>
<dbReference type="EMBL" id="SMKO01000173">
    <property type="protein sequence ID" value="TDC95299.1"/>
    <property type="molecule type" value="Genomic_DNA"/>
</dbReference>
<dbReference type="RefSeq" id="WP_132603595.1">
    <property type="nucleotide sequence ID" value="NZ_SMKO01000173.1"/>
</dbReference>
<evidence type="ECO:0000259" key="2">
    <source>
        <dbReference type="Pfam" id="PF00903"/>
    </source>
</evidence>
<dbReference type="PANTHER" id="PTHR36503:SF1">
    <property type="entry name" value="BLR2520 PROTEIN"/>
    <property type="match status" value="1"/>
</dbReference>
<comment type="caution">
    <text evidence="3">The sequence shown here is derived from an EMBL/GenBank/DDBJ whole genome shotgun (WGS) entry which is preliminary data.</text>
</comment>
<keyword evidence="4" id="KW-1185">Reference proteome</keyword>
<dbReference type="InterPro" id="IPR004360">
    <property type="entry name" value="Glyas_Fos-R_dOase_dom"/>
</dbReference>
<sequence length="303" mass="32284">MAATGKDTCPAAATPLPTETTLILGVTGPKASKAFHEALGMTVDREYGSKYVDFHPAKAAVRLCLMERGALARDAGTTKDGDGFPAIVLTCTAQSCEEVDALLAAAAAAGGRITAAAETPGGGYGGHFSDPDGFSWKVTHWARPTLHGRADRRGGESFHVHRQGQPAQASAPAQGTALARGDPRRPHYERGHGSREVRRMKTCAVRPDLPFPHANQVIQVIQVKRRRTDHRTGKTTIVTINAVTSIPPGQIAHVQLAALIRGRWGVEALHHIRDVTYREDACRARTGTAPRILPASANGPSVR</sequence>
<proteinExistence type="predicted"/>
<dbReference type="PANTHER" id="PTHR36503">
    <property type="entry name" value="BLR2520 PROTEIN"/>
    <property type="match status" value="1"/>
</dbReference>
<dbReference type="Gene3D" id="3.10.180.10">
    <property type="entry name" value="2,3-Dihydroxybiphenyl 1,2-Dioxygenase, domain 1"/>
    <property type="match status" value="1"/>
</dbReference>
<dbReference type="Proteomes" id="UP000295258">
    <property type="component" value="Unassembled WGS sequence"/>
</dbReference>
<accession>A0A4R4V7D7</accession>
<feature type="domain" description="Glyoxalase/fosfomycin resistance/dioxygenase" evidence="2">
    <location>
        <begin position="26"/>
        <end position="137"/>
    </location>
</feature>
<protein>
    <recommendedName>
        <fullName evidence="2">Glyoxalase/fosfomycin resistance/dioxygenase domain-containing protein</fullName>
    </recommendedName>
</protein>
<dbReference type="AlphaFoldDB" id="A0A4R4V7D7"/>
<gene>
    <name evidence="3" type="ORF">E1292_39400</name>
</gene>
<feature type="compositionally biased region" description="Basic and acidic residues" evidence="1">
    <location>
        <begin position="181"/>
        <end position="198"/>
    </location>
</feature>